<organism evidence="2 3">
    <name type="scientific">Apiospora kogelbergensis</name>
    <dbReference type="NCBI Taxonomy" id="1337665"/>
    <lineage>
        <taxon>Eukaryota</taxon>
        <taxon>Fungi</taxon>
        <taxon>Dikarya</taxon>
        <taxon>Ascomycota</taxon>
        <taxon>Pezizomycotina</taxon>
        <taxon>Sordariomycetes</taxon>
        <taxon>Xylariomycetidae</taxon>
        <taxon>Amphisphaeriales</taxon>
        <taxon>Apiosporaceae</taxon>
        <taxon>Apiospora</taxon>
    </lineage>
</organism>
<dbReference type="AlphaFoldDB" id="A0AAW0QG31"/>
<reference evidence="2 3" key="1">
    <citation type="submission" date="2023-01" db="EMBL/GenBank/DDBJ databases">
        <title>Analysis of 21 Apiospora genomes using comparative genomics revels a genus with tremendous synthesis potential of carbohydrate active enzymes and secondary metabolites.</title>
        <authorList>
            <person name="Sorensen T."/>
        </authorList>
    </citation>
    <scope>NUCLEOTIDE SEQUENCE [LARGE SCALE GENOMIC DNA]</scope>
    <source>
        <strain evidence="2 3">CBS 117206</strain>
    </source>
</reference>
<feature type="domain" description="Heterokaryon incompatibility" evidence="1">
    <location>
        <begin position="222"/>
        <end position="372"/>
    </location>
</feature>
<dbReference type="Pfam" id="PF06985">
    <property type="entry name" value="HET"/>
    <property type="match status" value="1"/>
</dbReference>
<sequence>MTSRIKDYPDITTIEGAWGPREDSSVHTECSRCRNLWHLEIYLEVVIYRSRDELVRGLAEGCWFCQNLDSQGYLTLSSDPKHKDAFHTVKRRPVGVRSFPTVIQYTLRGENTEDDEDFVTGFEMWNDENVKPCIPQDSTRSLQSWLYLTQRIQNCYSHHSLCQRSSTWVPTRLVEICLADEQQDGGHRSPQGMASLPPAWEETQAIRLRVVETSKGLRSSSYATLSHRWGHNITLKLTTANLAEYTSSVPTRLLPQTYRDAAAVARRLGVNYIWIDSLCIIQDSREDWSIESSTMGKVYENGVCNIAASSASDGTQGLFFERKGNLVFPATASFQNGELAAQKMGFYTQSQKDTFAGLDRKPLNTRGWVVQERLLAARNISFTDTCIFYECAEEMGCEIGMPHNFPYLRGPGIRYKHGSQMHPGERLPDSIRSLQPSSQWLQWTNIVEYYKWARLTFPADRLVAISGLAKHFQPHFGGRYLAGLWQHNLHKGLAWRPQEDWMLDLYKDRLAGSQLAVSAKVWSAPSWSWAAMERPSCYVDDHSAKRYYSLIEYIDAEIVPDGPDDYGMLKKACLHLKSYLLAVRPQDLKEEAGSRTVHFDVETKFLKGRVQFDGGSNTEMKNYYVMPLFYYFGITDKSRSFVVPSLLLESVSSGPNVFRRVGWIDMTTREPYSEEEKTPSLMHGVLQLLAKEYTLPQGVIPEEDRRYTIELV</sequence>
<accession>A0AAW0QG31</accession>
<name>A0AAW0QG31_9PEZI</name>
<comment type="caution">
    <text evidence="2">The sequence shown here is derived from an EMBL/GenBank/DDBJ whole genome shotgun (WGS) entry which is preliminary data.</text>
</comment>
<gene>
    <name evidence="2" type="ORF">PG999_008346</name>
</gene>
<proteinExistence type="predicted"/>
<dbReference type="Proteomes" id="UP001392437">
    <property type="component" value="Unassembled WGS sequence"/>
</dbReference>
<dbReference type="InterPro" id="IPR010730">
    <property type="entry name" value="HET"/>
</dbReference>
<dbReference type="PANTHER" id="PTHR33112">
    <property type="entry name" value="DOMAIN PROTEIN, PUTATIVE-RELATED"/>
    <property type="match status" value="1"/>
</dbReference>
<dbReference type="PANTHER" id="PTHR33112:SF9">
    <property type="entry name" value="HETEROKARYON INCOMPATIBILITY DOMAIN-CONTAINING PROTEIN"/>
    <property type="match status" value="1"/>
</dbReference>
<dbReference type="EMBL" id="JAQQWP010000008">
    <property type="protein sequence ID" value="KAK8104987.1"/>
    <property type="molecule type" value="Genomic_DNA"/>
</dbReference>
<evidence type="ECO:0000313" key="3">
    <source>
        <dbReference type="Proteomes" id="UP001392437"/>
    </source>
</evidence>
<protein>
    <submittedName>
        <fullName evidence="2">Heterokaryon incompatibility protein</fullName>
    </submittedName>
</protein>
<keyword evidence="3" id="KW-1185">Reference proteome</keyword>
<evidence type="ECO:0000259" key="1">
    <source>
        <dbReference type="Pfam" id="PF06985"/>
    </source>
</evidence>
<evidence type="ECO:0000313" key="2">
    <source>
        <dbReference type="EMBL" id="KAK8104987.1"/>
    </source>
</evidence>